<dbReference type="CDD" id="cd00267">
    <property type="entry name" value="ABC_ATPase"/>
    <property type="match status" value="1"/>
</dbReference>
<organism evidence="2 3">
    <name type="scientific">Pseudobacteroides cellulosolvens ATCC 35603 = DSM 2933</name>
    <dbReference type="NCBI Taxonomy" id="398512"/>
    <lineage>
        <taxon>Bacteria</taxon>
        <taxon>Bacillati</taxon>
        <taxon>Bacillota</taxon>
        <taxon>Clostridia</taxon>
        <taxon>Eubacteriales</taxon>
        <taxon>Oscillospiraceae</taxon>
        <taxon>Pseudobacteroides</taxon>
    </lineage>
</organism>
<evidence type="ECO:0000313" key="2">
    <source>
        <dbReference type="EMBL" id="KNY27941.1"/>
    </source>
</evidence>
<dbReference type="RefSeq" id="WP_036945838.1">
    <property type="nucleotide sequence ID" value="NZ_JQKC01000081.1"/>
</dbReference>
<dbReference type="EMBL" id="LGTC01000001">
    <property type="protein sequence ID" value="KNY27941.1"/>
    <property type="molecule type" value="Genomic_DNA"/>
</dbReference>
<evidence type="ECO:0000313" key="3">
    <source>
        <dbReference type="Proteomes" id="UP000036923"/>
    </source>
</evidence>
<name>A0A0L6JQ24_9FIRM</name>
<proteinExistence type="predicted"/>
<dbReference type="PANTHER" id="PTHR43581">
    <property type="entry name" value="ATP/GTP PHOSPHATASE"/>
    <property type="match status" value="1"/>
</dbReference>
<dbReference type="Proteomes" id="UP000036923">
    <property type="component" value="Unassembled WGS sequence"/>
</dbReference>
<dbReference type="PATRIC" id="fig|398512.5.peg.3372"/>
<dbReference type="eggNOG" id="COG4637">
    <property type="taxonomic scope" value="Bacteria"/>
</dbReference>
<feature type="domain" description="ATPase AAA-type core" evidence="1">
    <location>
        <begin position="23"/>
        <end position="295"/>
    </location>
</feature>
<dbReference type="Gene3D" id="3.40.50.300">
    <property type="entry name" value="P-loop containing nucleotide triphosphate hydrolases"/>
    <property type="match status" value="1"/>
</dbReference>
<dbReference type="GO" id="GO:0016887">
    <property type="term" value="F:ATP hydrolysis activity"/>
    <property type="evidence" value="ECO:0007669"/>
    <property type="project" value="InterPro"/>
</dbReference>
<dbReference type="InterPro" id="IPR027417">
    <property type="entry name" value="P-loop_NTPase"/>
</dbReference>
<dbReference type="STRING" id="398512.Bccel_3212"/>
<dbReference type="AlphaFoldDB" id="A0A0L6JQ24"/>
<evidence type="ECO:0000259" key="1">
    <source>
        <dbReference type="Pfam" id="PF13304"/>
    </source>
</evidence>
<sequence>MLKKIEFENYRCFKKNSLTFRDLTIIVGKNNAGKSTIIEALRLISYVCKKCKHTTYVDAPNSLKLPLSSRGFKINVDKFKIDLRGIVYYYSEGNAKVIARFDNGAKIIIILNTDFAFATIYDTENNIIKTKGKAIDLDLDIVDILPQIGLIKENEKLLTLETVLSDIDTYLSSRHFRNELWRNKKELFNDFKQLAETTWSGLRIIDLDYNSSINDFIQLLVEDERFTAEIGLMGSGLQMWLQIIWFICRTKNSKTVILDEPDVYMHPDLQRKILRLLKNRYAQVVIATHSVEIISEVDPKNIVTIDKNSVNMRYSNNIKAVQNIIDSIGSVHNLSLVRLSSAKKCLFVEGKDLKYLSKFHEKMYPKSEISLESLPCIPLGGWSRLSDAFGAAKLFYSETQDAIKSYCILDSDYFSPDQISEKYNLAKENHLHLFVWERKEIENYLLVPKAIFRITQRPESEYTEFLIEFEKIIDGMKLNITDQYANQLYLLSERKKQLPTCNSEARQYIDSKWTNLQNKINLVSGKEMISKTNAFIKEKYNKSCSVHKILQAITLEELDEEVKDVIRQISN</sequence>
<dbReference type="Pfam" id="PF13304">
    <property type="entry name" value="AAA_21"/>
    <property type="match status" value="1"/>
</dbReference>
<dbReference type="CDD" id="cd00882">
    <property type="entry name" value="Ras_like_GTPase"/>
    <property type="match status" value="1"/>
</dbReference>
<dbReference type="OrthoDB" id="9809324at2"/>
<gene>
    <name evidence="2" type="ORF">Bccel_3212</name>
</gene>
<protein>
    <recommendedName>
        <fullName evidence="1">ATPase AAA-type core domain-containing protein</fullName>
    </recommendedName>
</protein>
<dbReference type="SUPFAM" id="SSF52540">
    <property type="entry name" value="P-loop containing nucleoside triphosphate hydrolases"/>
    <property type="match status" value="1"/>
</dbReference>
<keyword evidence="3" id="KW-1185">Reference proteome</keyword>
<dbReference type="PANTHER" id="PTHR43581:SF4">
    <property type="entry name" value="ATP_GTP PHOSPHATASE"/>
    <property type="match status" value="1"/>
</dbReference>
<comment type="caution">
    <text evidence="2">The sequence shown here is derived from an EMBL/GenBank/DDBJ whole genome shotgun (WGS) entry which is preliminary data.</text>
</comment>
<reference evidence="3" key="1">
    <citation type="submission" date="2015-07" db="EMBL/GenBank/DDBJ databases">
        <title>Near-Complete Genome Sequence of the Cellulolytic Bacterium Bacteroides (Pseudobacteroides) cellulosolvens ATCC 35603.</title>
        <authorList>
            <person name="Dassa B."/>
            <person name="Utturkar S.M."/>
            <person name="Klingeman D.M."/>
            <person name="Hurt R.A."/>
            <person name="Keller M."/>
            <person name="Xu J."/>
            <person name="Reddy Y.H.K."/>
            <person name="Borovok I."/>
            <person name="Grinberg I.R."/>
            <person name="Lamed R."/>
            <person name="Zhivin O."/>
            <person name="Bayer E.A."/>
            <person name="Brown S.D."/>
        </authorList>
    </citation>
    <scope>NUCLEOTIDE SEQUENCE [LARGE SCALE GENOMIC DNA]</scope>
    <source>
        <strain evidence="3">DSM 2933</strain>
    </source>
</reference>
<accession>A0A0L6JQ24</accession>
<dbReference type="InterPro" id="IPR051396">
    <property type="entry name" value="Bact_Antivir_Def_Nuclease"/>
</dbReference>
<dbReference type="GO" id="GO:0005524">
    <property type="term" value="F:ATP binding"/>
    <property type="evidence" value="ECO:0007669"/>
    <property type="project" value="InterPro"/>
</dbReference>
<dbReference type="InterPro" id="IPR003959">
    <property type="entry name" value="ATPase_AAA_core"/>
</dbReference>